<gene>
    <name evidence="11" type="ORF">ABOM_006750</name>
</gene>
<dbReference type="GO" id="GO:0010133">
    <property type="term" value="P:L-proline catabolic process to L-glutamate"/>
    <property type="evidence" value="ECO:0007669"/>
    <property type="project" value="TreeGrafter"/>
</dbReference>
<dbReference type="Gene3D" id="3.40.50.720">
    <property type="entry name" value="NAD(P)-binding Rossmann-like Domain"/>
    <property type="match status" value="1"/>
</dbReference>
<dbReference type="OrthoDB" id="5464at2759"/>
<sequence>MVLIHSGKAAPLATLGTFTSRCGVGTPLNNVGKCRLRVRSVSTSVLAETKSAPNVTLPPLSALPTSMLLRSLLVAAITSKPYLLKPSLSILSLLSKSGNGLLLNVDRNIILHTILKWTFYKQFCAGENGRETQATVQMFKDLGFRGTLLTYAKETVFDHSTKSQQGLGITTGQGNGQDISGKGYCEHIEAWREGTVKTVDLLGEDDYLAMKLTGAGPVVTEAFAAGELPPVQMIEALEEICQKCKDKGARILIDAESQHFQRGIARVTIELMRKYNRDGYALVYNTYQAYLKSTPTTLATHLTAASQEGFTLGLKLVRGAYMASDDRSLIHDTKQNTDDAYNSIAQGALRQELGEFGASNGRPFPSVNLFLASHNKESVMAAHHLHQQRLAAKLPTVPVGFAQLHGMSDDVSFSLLQLKGPDGSPQVYKCSTWGGMGECLAYLLRRAIENRDAVSRTQDEYQALKVEIGRRLKSLVTFSAWRTLRFVFLAAVSNMHISPCDHGSVNKHLPGNLGGAILKSLIDGPKDKESNAPFNRFIACVRSQESEQRLAAQFPNHSQSLGITRDNIKAVQESDVVVLGVDPAVVEKVLSTPGLSEALSTKLLISVAAGWTRQKLETTLYGSPTTNSNASGRAWVVRTLPNIAASVSQGLTAIEISEPDVPEHYQKITDAVFENLGKTVHIPPSLMDATTAVAGSTPAFFAVIVDAMIDAAVAVGVPRDLARTMTVQAMTGTAALLQSGMHPAVLRDQGTSPEGCTIGGLMVMEEAGCVAMLGELYEKP</sequence>
<dbReference type="InterPro" id="IPR002872">
    <property type="entry name" value="Proline_DH_dom"/>
</dbReference>
<dbReference type="InterPro" id="IPR029041">
    <property type="entry name" value="FAD-linked_oxidoreductase-like"/>
</dbReference>
<dbReference type="GO" id="GO:0071949">
    <property type="term" value="F:FAD binding"/>
    <property type="evidence" value="ECO:0007669"/>
    <property type="project" value="TreeGrafter"/>
</dbReference>
<comment type="caution">
    <text evidence="11">The sequence shown here is derived from an EMBL/GenBank/DDBJ whole genome shotgun (WGS) entry which is preliminary data.</text>
</comment>
<comment type="similarity">
    <text evidence="2 7">Belongs to the proline oxidase family.</text>
</comment>
<dbReference type="GO" id="GO:0004657">
    <property type="term" value="F:proline dehydrogenase activity"/>
    <property type="evidence" value="ECO:0007669"/>
    <property type="project" value="UniProtKB-EC"/>
</dbReference>
<dbReference type="SUPFAM" id="SSF48179">
    <property type="entry name" value="6-phosphogluconate dehydrogenase C-terminal domain-like"/>
    <property type="match status" value="1"/>
</dbReference>
<dbReference type="GeneID" id="34450140"/>
<dbReference type="InterPro" id="IPR000304">
    <property type="entry name" value="Pyrroline-COOH_reductase"/>
</dbReference>
<dbReference type="InterPro" id="IPR015659">
    <property type="entry name" value="Proline_oxidase"/>
</dbReference>
<keyword evidence="7" id="KW-0274">FAD</keyword>
<protein>
    <recommendedName>
        <fullName evidence="3 7">Proline dehydrogenase</fullName>
        <ecNumber evidence="3 7">1.5.5.2</ecNumber>
    </recommendedName>
</protein>
<keyword evidence="5 7" id="KW-0560">Oxidoreductase</keyword>
<feature type="domain" description="Pyrroline-5-carboxylate reductase dimerisation" evidence="10">
    <location>
        <begin position="685"/>
        <end position="775"/>
    </location>
</feature>
<dbReference type="Proteomes" id="UP000179179">
    <property type="component" value="Unassembled WGS sequence"/>
</dbReference>
<dbReference type="InterPro" id="IPR028939">
    <property type="entry name" value="P5C_Rdtase_cat_N"/>
</dbReference>
<dbReference type="STRING" id="109264.A0A1F7ZYL3"/>
<evidence type="ECO:0000259" key="8">
    <source>
        <dbReference type="Pfam" id="PF01619"/>
    </source>
</evidence>
<feature type="domain" description="Proline dehydrogenase" evidence="8">
    <location>
        <begin position="205"/>
        <end position="458"/>
    </location>
</feature>
<dbReference type="InterPro" id="IPR029036">
    <property type="entry name" value="P5CR_dimer"/>
</dbReference>
<accession>A0A1F7ZYL3</accession>
<dbReference type="GO" id="GO:0004735">
    <property type="term" value="F:pyrroline-5-carboxylate reductase activity"/>
    <property type="evidence" value="ECO:0007669"/>
    <property type="project" value="InterPro"/>
</dbReference>
<dbReference type="EC" id="1.5.5.2" evidence="3 7"/>
<comment type="function">
    <text evidence="7">Converts proline to delta-1-pyrroline-5-carboxylate.</text>
</comment>
<comment type="cofactor">
    <cofactor evidence="7">
        <name>FAD</name>
        <dbReference type="ChEBI" id="CHEBI:57692"/>
    </cofactor>
</comment>
<dbReference type="Gene3D" id="1.10.3730.10">
    <property type="entry name" value="ProC C-terminal domain-like"/>
    <property type="match status" value="1"/>
</dbReference>
<dbReference type="InterPro" id="IPR036291">
    <property type="entry name" value="NAD(P)-bd_dom_sf"/>
</dbReference>
<dbReference type="EMBL" id="LYCR01000054">
    <property type="protein sequence ID" value="OGM44517.1"/>
    <property type="molecule type" value="Genomic_DNA"/>
</dbReference>
<dbReference type="PANTHER" id="PTHR13914">
    <property type="entry name" value="PROLINE OXIDASE"/>
    <property type="match status" value="1"/>
</dbReference>
<reference evidence="11 12" key="1">
    <citation type="journal article" date="2016" name="Genome Biol. Evol.">
        <title>Draft genome sequence of an aflatoxigenic Aspergillus species, A. bombycis.</title>
        <authorList>
            <person name="Moore G.G."/>
            <person name="Mack B.M."/>
            <person name="Beltz S.B."/>
            <person name="Gilbert M.K."/>
        </authorList>
    </citation>
    <scope>NUCLEOTIDE SEQUENCE [LARGE SCALE GENOMIC DNA]</scope>
    <source>
        <strain evidence="12">NRRL 26010</strain>
    </source>
</reference>
<keyword evidence="7" id="KW-0285">Flavoprotein</keyword>
<keyword evidence="4" id="KW-0521">NADP</keyword>
<evidence type="ECO:0000256" key="5">
    <source>
        <dbReference type="ARBA" id="ARBA00023002"/>
    </source>
</evidence>
<comment type="catalytic activity">
    <reaction evidence="7">
        <text>L-proline + a quinone = (S)-1-pyrroline-5-carboxylate + a quinol + H(+)</text>
        <dbReference type="Rhea" id="RHEA:23784"/>
        <dbReference type="ChEBI" id="CHEBI:15378"/>
        <dbReference type="ChEBI" id="CHEBI:17388"/>
        <dbReference type="ChEBI" id="CHEBI:24646"/>
        <dbReference type="ChEBI" id="CHEBI:60039"/>
        <dbReference type="ChEBI" id="CHEBI:132124"/>
        <dbReference type="EC" id="1.5.5.2"/>
    </reaction>
</comment>
<dbReference type="Pfam" id="PF03807">
    <property type="entry name" value="F420_oxidored"/>
    <property type="match status" value="1"/>
</dbReference>
<keyword evidence="6 7" id="KW-0642">Proline metabolism</keyword>
<comment type="similarity">
    <text evidence="1">Belongs to the pyrroline-5-carboxylate reductase family.</text>
</comment>
<evidence type="ECO:0000259" key="10">
    <source>
        <dbReference type="Pfam" id="PF14748"/>
    </source>
</evidence>
<dbReference type="Pfam" id="PF01619">
    <property type="entry name" value="Pro_dh"/>
    <property type="match status" value="1"/>
</dbReference>
<dbReference type="NCBIfam" id="TIGR00112">
    <property type="entry name" value="proC"/>
    <property type="match status" value="1"/>
</dbReference>
<keyword evidence="12" id="KW-1185">Reference proteome</keyword>
<dbReference type="GO" id="GO:0005739">
    <property type="term" value="C:mitochondrion"/>
    <property type="evidence" value="ECO:0007669"/>
    <property type="project" value="TreeGrafter"/>
</dbReference>
<dbReference type="PANTHER" id="PTHR13914:SF0">
    <property type="entry name" value="PROLINE DEHYDROGENASE 1, MITOCHONDRIAL"/>
    <property type="match status" value="1"/>
</dbReference>
<evidence type="ECO:0000256" key="4">
    <source>
        <dbReference type="ARBA" id="ARBA00022857"/>
    </source>
</evidence>
<evidence type="ECO:0000256" key="7">
    <source>
        <dbReference type="RuleBase" id="RU364054"/>
    </source>
</evidence>
<feature type="domain" description="Pyrroline-5-carboxylate reductase catalytic N-terminal" evidence="9">
    <location>
        <begin position="511"/>
        <end position="610"/>
    </location>
</feature>
<dbReference type="RefSeq" id="XP_022388234.1">
    <property type="nucleotide sequence ID" value="XM_022533879.1"/>
</dbReference>
<dbReference type="InterPro" id="IPR008927">
    <property type="entry name" value="6-PGluconate_DH-like_C_sf"/>
</dbReference>
<evidence type="ECO:0000256" key="2">
    <source>
        <dbReference type="ARBA" id="ARBA00005869"/>
    </source>
</evidence>
<dbReference type="HAMAP" id="MF_01925">
    <property type="entry name" value="P5C_reductase"/>
    <property type="match status" value="1"/>
</dbReference>
<dbReference type="FunFam" id="1.10.3730.10:FF:000001">
    <property type="entry name" value="Pyrroline-5-carboxylate reductase"/>
    <property type="match status" value="1"/>
</dbReference>
<dbReference type="SUPFAM" id="SSF51730">
    <property type="entry name" value="FAD-linked oxidoreductase"/>
    <property type="match status" value="1"/>
</dbReference>
<name>A0A1F7ZYL3_9EURO</name>
<dbReference type="Pfam" id="PF14748">
    <property type="entry name" value="P5CR_dimer"/>
    <property type="match status" value="1"/>
</dbReference>
<dbReference type="SUPFAM" id="SSF51735">
    <property type="entry name" value="NAD(P)-binding Rossmann-fold domains"/>
    <property type="match status" value="1"/>
</dbReference>
<evidence type="ECO:0000256" key="1">
    <source>
        <dbReference type="ARBA" id="ARBA00005525"/>
    </source>
</evidence>
<evidence type="ECO:0000313" key="11">
    <source>
        <dbReference type="EMBL" id="OGM44517.1"/>
    </source>
</evidence>
<evidence type="ECO:0000313" key="12">
    <source>
        <dbReference type="Proteomes" id="UP000179179"/>
    </source>
</evidence>
<evidence type="ECO:0000259" key="9">
    <source>
        <dbReference type="Pfam" id="PF03807"/>
    </source>
</evidence>
<proteinExistence type="inferred from homology"/>
<dbReference type="AlphaFoldDB" id="A0A1F7ZYL3"/>
<dbReference type="Gene3D" id="3.20.20.220">
    <property type="match status" value="1"/>
</dbReference>
<evidence type="ECO:0000256" key="6">
    <source>
        <dbReference type="ARBA" id="ARBA00023062"/>
    </source>
</evidence>
<evidence type="ECO:0000256" key="3">
    <source>
        <dbReference type="ARBA" id="ARBA00012695"/>
    </source>
</evidence>
<organism evidence="11 12">
    <name type="scientific">Aspergillus bombycis</name>
    <dbReference type="NCBI Taxonomy" id="109264"/>
    <lineage>
        <taxon>Eukaryota</taxon>
        <taxon>Fungi</taxon>
        <taxon>Dikarya</taxon>
        <taxon>Ascomycota</taxon>
        <taxon>Pezizomycotina</taxon>
        <taxon>Eurotiomycetes</taxon>
        <taxon>Eurotiomycetidae</taxon>
        <taxon>Eurotiales</taxon>
        <taxon>Aspergillaceae</taxon>
        <taxon>Aspergillus</taxon>
    </lineage>
</organism>